<accession>A0A4V4LU20</accession>
<evidence type="ECO:0000256" key="3">
    <source>
        <dbReference type="SAM" id="MobiDB-lite"/>
    </source>
</evidence>
<dbReference type="Proteomes" id="UP000310189">
    <property type="component" value="Unassembled WGS sequence"/>
</dbReference>
<evidence type="ECO:0000313" key="6">
    <source>
        <dbReference type="Proteomes" id="UP000310189"/>
    </source>
</evidence>
<feature type="region of interest" description="Disordered" evidence="3">
    <location>
        <begin position="26"/>
        <end position="45"/>
    </location>
</feature>
<sequence length="182" mass="20611">MSSSYGDETLNQQSAYVPTTASFKSKSSAQKMNKGDKRTTVLRKGAGKQWEDTTLLDWDPCGGIELFVSFRLTSPKAHHRLFVGNISNDVTEQVLDETFSVFKSYSKCRVVRDKISNKAKFAFIAFADPEDFLKAWKEYNGKFVGNRPITLTKAQTHIKPNEIGYRKSNDLRTGKKNRPAPY</sequence>
<keyword evidence="6" id="KW-1185">Reference proteome</keyword>
<dbReference type="EMBL" id="SPNW01000006">
    <property type="protein sequence ID" value="TIA92493.1"/>
    <property type="molecule type" value="Genomic_DNA"/>
</dbReference>
<dbReference type="InterPro" id="IPR050825">
    <property type="entry name" value="RBM42_RBP45_47-like"/>
</dbReference>
<reference evidence="5 6" key="1">
    <citation type="submission" date="2019-03" db="EMBL/GenBank/DDBJ databases">
        <title>Sequencing 23 genomes of Wallemia ichthyophaga.</title>
        <authorList>
            <person name="Gostincar C."/>
        </authorList>
    </citation>
    <scope>NUCLEOTIDE SEQUENCE [LARGE SCALE GENOMIC DNA]</scope>
    <source>
        <strain evidence="5 6">EXF-5753</strain>
    </source>
</reference>
<dbReference type="PROSITE" id="PS50102">
    <property type="entry name" value="RRM"/>
    <property type="match status" value="1"/>
</dbReference>
<dbReference type="GO" id="GO:0003729">
    <property type="term" value="F:mRNA binding"/>
    <property type="evidence" value="ECO:0007669"/>
    <property type="project" value="InterPro"/>
</dbReference>
<evidence type="ECO:0000259" key="4">
    <source>
        <dbReference type="PROSITE" id="PS50102"/>
    </source>
</evidence>
<dbReference type="Pfam" id="PF00076">
    <property type="entry name" value="RRM_1"/>
    <property type="match status" value="1"/>
</dbReference>
<feature type="domain" description="RRM" evidence="4">
    <location>
        <begin position="79"/>
        <end position="156"/>
    </location>
</feature>
<dbReference type="SUPFAM" id="SSF54928">
    <property type="entry name" value="RNA-binding domain, RBD"/>
    <property type="match status" value="1"/>
</dbReference>
<keyword evidence="1 2" id="KW-0694">RNA-binding</keyword>
<evidence type="ECO:0000256" key="2">
    <source>
        <dbReference type="PROSITE-ProRule" id="PRU00176"/>
    </source>
</evidence>
<dbReference type="AlphaFoldDB" id="A0A4V4LU20"/>
<gene>
    <name evidence="5" type="ORF">E3P99_00613</name>
</gene>
<proteinExistence type="predicted"/>
<dbReference type="OrthoDB" id="1749473at2759"/>
<comment type="caution">
    <text evidence="5">The sequence shown here is derived from an EMBL/GenBank/DDBJ whole genome shotgun (WGS) entry which is preliminary data.</text>
</comment>
<dbReference type="InterPro" id="IPR035979">
    <property type="entry name" value="RBD_domain_sf"/>
</dbReference>
<dbReference type="Gene3D" id="3.30.70.330">
    <property type="match status" value="1"/>
</dbReference>
<dbReference type="InterPro" id="IPR012677">
    <property type="entry name" value="Nucleotide-bd_a/b_plait_sf"/>
</dbReference>
<dbReference type="PANTHER" id="PTHR47640">
    <property type="entry name" value="TRNA SELENOCYSTEINE 1-ASSOCIATED PROTEIN 1-RELATED-RELATED"/>
    <property type="match status" value="1"/>
</dbReference>
<evidence type="ECO:0000256" key="1">
    <source>
        <dbReference type="ARBA" id="ARBA00022884"/>
    </source>
</evidence>
<dbReference type="InterPro" id="IPR000504">
    <property type="entry name" value="RRM_dom"/>
</dbReference>
<name>A0A4V4LU20_9BASI</name>
<evidence type="ECO:0000313" key="5">
    <source>
        <dbReference type="EMBL" id="TIA92493.1"/>
    </source>
</evidence>
<dbReference type="SMART" id="SM00360">
    <property type="entry name" value="RRM"/>
    <property type="match status" value="1"/>
</dbReference>
<protein>
    <recommendedName>
        <fullName evidence="4">RRM domain-containing protein</fullName>
    </recommendedName>
</protein>
<dbReference type="PANTHER" id="PTHR47640:SF11">
    <property type="entry name" value="RNA-BINDING PROTEIN 42"/>
    <property type="match status" value="1"/>
</dbReference>
<organism evidence="5 6">
    <name type="scientific">Wallemia hederae</name>
    <dbReference type="NCBI Taxonomy" id="1540922"/>
    <lineage>
        <taxon>Eukaryota</taxon>
        <taxon>Fungi</taxon>
        <taxon>Dikarya</taxon>
        <taxon>Basidiomycota</taxon>
        <taxon>Wallemiomycotina</taxon>
        <taxon>Wallemiomycetes</taxon>
        <taxon>Wallemiales</taxon>
        <taxon>Wallemiaceae</taxon>
        <taxon>Wallemia</taxon>
    </lineage>
</organism>